<evidence type="ECO:0000313" key="2">
    <source>
        <dbReference type="Proteomes" id="UP001164746"/>
    </source>
</evidence>
<reference evidence="1" key="1">
    <citation type="submission" date="2022-11" db="EMBL/GenBank/DDBJ databases">
        <title>Centuries of genome instability and evolution in soft-shell clam transmissible cancer (bioRxiv).</title>
        <authorList>
            <person name="Hart S.F.M."/>
            <person name="Yonemitsu M.A."/>
            <person name="Giersch R.M."/>
            <person name="Beal B.F."/>
            <person name="Arriagada G."/>
            <person name="Davis B.W."/>
            <person name="Ostrander E.A."/>
            <person name="Goff S.P."/>
            <person name="Metzger M.J."/>
        </authorList>
    </citation>
    <scope>NUCLEOTIDE SEQUENCE</scope>
    <source>
        <strain evidence="1">MELC-2E11</strain>
        <tissue evidence="1">Siphon/mantle</tissue>
    </source>
</reference>
<dbReference type="EMBL" id="CP111021">
    <property type="protein sequence ID" value="WAR17881.1"/>
    <property type="molecule type" value="Genomic_DNA"/>
</dbReference>
<organism evidence="1 2">
    <name type="scientific">Mya arenaria</name>
    <name type="common">Soft-shell clam</name>
    <dbReference type="NCBI Taxonomy" id="6604"/>
    <lineage>
        <taxon>Eukaryota</taxon>
        <taxon>Metazoa</taxon>
        <taxon>Spiralia</taxon>
        <taxon>Lophotrochozoa</taxon>
        <taxon>Mollusca</taxon>
        <taxon>Bivalvia</taxon>
        <taxon>Autobranchia</taxon>
        <taxon>Heteroconchia</taxon>
        <taxon>Euheterodonta</taxon>
        <taxon>Imparidentia</taxon>
        <taxon>Neoheterodontei</taxon>
        <taxon>Myida</taxon>
        <taxon>Myoidea</taxon>
        <taxon>Myidae</taxon>
        <taxon>Mya</taxon>
    </lineage>
</organism>
<accession>A0ABY7FA65</accession>
<gene>
    <name evidence="1" type="ORF">MAR_032475</name>
</gene>
<sequence>MQKDCNNDETAKRLVEELLKMHGIVRYRICSPEIEKHARVEIQSGEACRMNSTSGTLGAFMIEDSRDLEHGGNINLSDGIDHLMSHGASPPLRLASSCEVEPHVHFTEVAVVEITTKYIRGVKASVANIKDVQNICTNGKELNAAKYSGMTQSEAIGNSCTHNNTQAHVLLNVDDGKVSFFKTLSSQHSTKVDSFDVYNIIRRLGFQVNN</sequence>
<protein>
    <submittedName>
        <fullName evidence="1">Uncharacterized protein</fullName>
    </submittedName>
</protein>
<name>A0ABY7FA65_MYAAR</name>
<evidence type="ECO:0000313" key="1">
    <source>
        <dbReference type="EMBL" id="WAR17881.1"/>
    </source>
</evidence>
<dbReference type="Proteomes" id="UP001164746">
    <property type="component" value="Chromosome 10"/>
</dbReference>
<proteinExistence type="predicted"/>
<keyword evidence="2" id="KW-1185">Reference proteome</keyword>